<proteinExistence type="predicted"/>
<organism evidence="1 2">
    <name type="scientific">Cyclocybe aegerita</name>
    <name type="common">Black poplar mushroom</name>
    <name type="synonym">Agrocybe aegerita</name>
    <dbReference type="NCBI Taxonomy" id="1973307"/>
    <lineage>
        <taxon>Eukaryota</taxon>
        <taxon>Fungi</taxon>
        <taxon>Dikarya</taxon>
        <taxon>Basidiomycota</taxon>
        <taxon>Agaricomycotina</taxon>
        <taxon>Agaricomycetes</taxon>
        <taxon>Agaricomycetidae</taxon>
        <taxon>Agaricales</taxon>
        <taxon>Agaricineae</taxon>
        <taxon>Bolbitiaceae</taxon>
        <taxon>Cyclocybe</taxon>
    </lineage>
</organism>
<accession>A0A8S0XHA9</accession>
<evidence type="ECO:0000313" key="2">
    <source>
        <dbReference type="Proteomes" id="UP000467700"/>
    </source>
</evidence>
<comment type="caution">
    <text evidence="1">The sequence shown here is derived from an EMBL/GenBank/DDBJ whole genome shotgun (WGS) entry which is preliminary data.</text>
</comment>
<name>A0A8S0XHA9_CYCAE</name>
<gene>
    <name evidence="1" type="ORF">AAE3_LOCUS4863</name>
</gene>
<protein>
    <submittedName>
        <fullName evidence="1">Uncharacterized protein</fullName>
    </submittedName>
</protein>
<evidence type="ECO:0000313" key="1">
    <source>
        <dbReference type="EMBL" id="CAA7262519.1"/>
    </source>
</evidence>
<keyword evidence="2" id="KW-1185">Reference proteome</keyword>
<dbReference type="Proteomes" id="UP000467700">
    <property type="component" value="Unassembled WGS sequence"/>
</dbReference>
<sequence>MPEIIPAPYLFIPDDITQPIRQVSLQHNGPTFANDLSELIRLNNTSFGSVGEECLWCEGQIRMDKDEEPFPPLHEYITYIAVKDDDGIMTRPHNKRAAELLRLPVTHGPVLVAKMVMMRKPETYGETVLRYEELTEVELRSKAFSKKRREWEVALGRNGVMLLDWMRSMGRDVEVIHAS</sequence>
<reference evidence="1 2" key="1">
    <citation type="submission" date="2020-01" db="EMBL/GenBank/DDBJ databases">
        <authorList>
            <person name="Gupta K D."/>
        </authorList>
    </citation>
    <scope>NUCLEOTIDE SEQUENCE [LARGE SCALE GENOMIC DNA]</scope>
</reference>
<dbReference type="EMBL" id="CACVBS010000036">
    <property type="protein sequence ID" value="CAA7262519.1"/>
    <property type="molecule type" value="Genomic_DNA"/>
</dbReference>
<dbReference type="OrthoDB" id="2362444at2759"/>
<dbReference type="AlphaFoldDB" id="A0A8S0XHA9"/>